<comment type="caution">
    <text evidence="4">The sequence shown here is derived from an EMBL/GenBank/DDBJ whole genome shotgun (WGS) entry which is preliminary data.</text>
</comment>
<evidence type="ECO:0000313" key="5">
    <source>
        <dbReference type="Proteomes" id="UP000019251"/>
    </source>
</evidence>
<dbReference type="Pfam" id="PF06719">
    <property type="entry name" value="AraC_N"/>
    <property type="match status" value="1"/>
</dbReference>
<name>A0A829R4Z9_LISGR</name>
<gene>
    <name evidence="4" type="ORF">LMUR_10767</name>
</gene>
<dbReference type="Proteomes" id="UP000019251">
    <property type="component" value="Unassembled WGS sequence"/>
</dbReference>
<dbReference type="Gene3D" id="1.10.10.60">
    <property type="entry name" value="Homeodomain-like"/>
    <property type="match status" value="2"/>
</dbReference>
<sequence length="309" mass="35082">MQKIVEGKMEKQIREIALLIDRQTVDKKLGQSQTKIDGLKFFRANEVAPPIHTLYNPSLCMVAQGSKLVMLAEESYIYSPSNYLVASVHFPIRGQILEATQDKPFLSLQLDFEANQIFDIVKIANLDQNAQEGSKRGLILSDTPSGLLDAVLRLIRLLDEPEDIPILAPIFIQEILYHVLKDKQGAAIRQFAITGTHAERIAKVITVLNRDFAKPLPIEKLAKIANMSSSSLHFYFKKVTSMSPLQYQKYLRLQEARRLLVSDVPEAANAAFQVGYENPSQFNREYVRMYGLPPITDMKRMRETMVSRT</sequence>
<reference evidence="4 5" key="1">
    <citation type="submission" date="2012-12" db="EMBL/GenBank/DDBJ databases">
        <title>Novel taxa of Listeriaceae from agricultural environments in the United States.</title>
        <authorList>
            <person name="den Bakker H.C."/>
            <person name="Allred A."/>
            <person name="Warchocki S."/>
            <person name="Wright E.M."/>
            <person name="Burrell A."/>
            <person name="Nightingale K.K."/>
            <person name="Kephart D."/>
            <person name="Wiedmann M."/>
        </authorList>
    </citation>
    <scope>NUCLEOTIDE SEQUENCE [LARGE SCALE GENOMIC DNA]</scope>
    <source>
        <strain evidence="4 5">FSL F6-1183</strain>
    </source>
</reference>
<dbReference type="InterPro" id="IPR009594">
    <property type="entry name" value="Tscrpt_reg_HTH_AraC_N"/>
</dbReference>
<dbReference type="SUPFAM" id="SSF46689">
    <property type="entry name" value="Homeodomain-like"/>
    <property type="match status" value="2"/>
</dbReference>
<dbReference type="AlphaFoldDB" id="A0A829R4Z9"/>
<evidence type="ECO:0000313" key="4">
    <source>
        <dbReference type="EMBL" id="EUJ26982.1"/>
    </source>
</evidence>
<protein>
    <submittedName>
        <fullName evidence="4">AraC family transcriptional regulator</fullName>
    </submittedName>
</protein>
<feature type="domain" description="HTH araC/xylS-type" evidence="3">
    <location>
        <begin position="202"/>
        <end position="300"/>
    </location>
</feature>
<keyword evidence="2" id="KW-0804">Transcription</keyword>
<dbReference type="EMBL" id="AODG01000013">
    <property type="protein sequence ID" value="EUJ26982.1"/>
    <property type="molecule type" value="Genomic_DNA"/>
</dbReference>
<dbReference type="Pfam" id="PF12833">
    <property type="entry name" value="HTH_18"/>
    <property type="match status" value="1"/>
</dbReference>
<proteinExistence type="predicted"/>
<dbReference type="GO" id="GO:0003700">
    <property type="term" value="F:DNA-binding transcription factor activity"/>
    <property type="evidence" value="ECO:0007669"/>
    <property type="project" value="InterPro"/>
</dbReference>
<evidence type="ECO:0000259" key="3">
    <source>
        <dbReference type="PROSITE" id="PS01124"/>
    </source>
</evidence>
<organism evidence="4 5">
    <name type="scientific">Listeria grayi FSL F6-1183</name>
    <dbReference type="NCBI Taxonomy" id="1265827"/>
    <lineage>
        <taxon>Bacteria</taxon>
        <taxon>Bacillati</taxon>
        <taxon>Bacillota</taxon>
        <taxon>Bacilli</taxon>
        <taxon>Bacillales</taxon>
        <taxon>Listeriaceae</taxon>
        <taxon>Listeria</taxon>
    </lineage>
</organism>
<evidence type="ECO:0000256" key="2">
    <source>
        <dbReference type="ARBA" id="ARBA00023163"/>
    </source>
</evidence>
<dbReference type="GO" id="GO:0043565">
    <property type="term" value="F:sequence-specific DNA binding"/>
    <property type="evidence" value="ECO:0007669"/>
    <property type="project" value="InterPro"/>
</dbReference>
<dbReference type="InterPro" id="IPR009057">
    <property type="entry name" value="Homeodomain-like_sf"/>
</dbReference>
<evidence type="ECO:0000256" key="1">
    <source>
        <dbReference type="ARBA" id="ARBA00023015"/>
    </source>
</evidence>
<dbReference type="RefSeq" id="WP_232020852.1">
    <property type="nucleotide sequence ID" value="NZ_AODG01000013.1"/>
</dbReference>
<dbReference type="PANTHER" id="PTHR43436:SF1">
    <property type="entry name" value="TRANSCRIPTIONAL REGULATORY PROTEIN"/>
    <property type="match status" value="1"/>
</dbReference>
<dbReference type="InterPro" id="IPR018060">
    <property type="entry name" value="HTH_AraC"/>
</dbReference>
<accession>A0A829R4Z9</accession>
<dbReference type="PANTHER" id="PTHR43436">
    <property type="entry name" value="ARAC-FAMILY TRANSCRIPTIONAL REGULATOR"/>
    <property type="match status" value="1"/>
</dbReference>
<dbReference type="PROSITE" id="PS01124">
    <property type="entry name" value="HTH_ARAC_FAMILY_2"/>
    <property type="match status" value="1"/>
</dbReference>
<dbReference type="SMART" id="SM00342">
    <property type="entry name" value="HTH_ARAC"/>
    <property type="match status" value="1"/>
</dbReference>
<keyword evidence="1" id="KW-0805">Transcription regulation</keyword>